<feature type="coiled-coil region" evidence="1">
    <location>
        <begin position="35"/>
        <end position="69"/>
    </location>
</feature>
<keyword evidence="4" id="KW-1185">Reference proteome</keyword>
<feature type="region of interest" description="Disordered" evidence="2">
    <location>
        <begin position="1"/>
        <end position="26"/>
    </location>
</feature>
<feature type="region of interest" description="Disordered" evidence="2">
    <location>
        <begin position="242"/>
        <end position="269"/>
    </location>
</feature>
<accession>A0AAN7B3Y1</accession>
<reference evidence="3" key="2">
    <citation type="submission" date="2023-05" db="EMBL/GenBank/DDBJ databases">
        <authorList>
            <consortium name="Lawrence Berkeley National Laboratory"/>
            <person name="Steindorff A."/>
            <person name="Hensen N."/>
            <person name="Bonometti L."/>
            <person name="Westerberg I."/>
            <person name="Brannstrom I.O."/>
            <person name="Guillou S."/>
            <person name="Cros-Aarteil S."/>
            <person name="Calhoun S."/>
            <person name="Haridas S."/>
            <person name="Kuo A."/>
            <person name="Mondo S."/>
            <person name="Pangilinan J."/>
            <person name="Riley R."/>
            <person name="Labutti K."/>
            <person name="Andreopoulos B."/>
            <person name="Lipzen A."/>
            <person name="Chen C."/>
            <person name="Yanf M."/>
            <person name="Daum C."/>
            <person name="Ng V."/>
            <person name="Clum A."/>
            <person name="Ohm R."/>
            <person name="Martin F."/>
            <person name="Silar P."/>
            <person name="Natvig D."/>
            <person name="Lalanne C."/>
            <person name="Gautier V."/>
            <person name="Ament-Velasquez S.L."/>
            <person name="Kruys A."/>
            <person name="Hutchinson M.I."/>
            <person name="Powell A.J."/>
            <person name="Barry K."/>
            <person name="Miller A.N."/>
            <person name="Grigoriev I.V."/>
            <person name="Debuchy R."/>
            <person name="Gladieux P."/>
            <person name="Thoren M.H."/>
            <person name="Johannesson H."/>
        </authorList>
    </citation>
    <scope>NUCLEOTIDE SEQUENCE</scope>
    <source>
        <strain evidence="3">PSN293</strain>
    </source>
</reference>
<dbReference type="EMBL" id="MU858207">
    <property type="protein sequence ID" value="KAK4209394.1"/>
    <property type="molecule type" value="Genomic_DNA"/>
</dbReference>
<comment type="caution">
    <text evidence="3">The sequence shown here is derived from an EMBL/GenBank/DDBJ whole genome shotgun (WGS) entry which is preliminary data.</text>
</comment>
<feature type="compositionally biased region" description="Basic and acidic residues" evidence="2">
    <location>
        <begin position="256"/>
        <end position="267"/>
    </location>
</feature>
<dbReference type="AlphaFoldDB" id="A0AAN7B3Y1"/>
<evidence type="ECO:0000313" key="4">
    <source>
        <dbReference type="Proteomes" id="UP001301769"/>
    </source>
</evidence>
<organism evidence="3 4">
    <name type="scientific">Rhypophila decipiens</name>
    <dbReference type="NCBI Taxonomy" id="261697"/>
    <lineage>
        <taxon>Eukaryota</taxon>
        <taxon>Fungi</taxon>
        <taxon>Dikarya</taxon>
        <taxon>Ascomycota</taxon>
        <taxon>Pezizomycotina</taxon>
        <taxon>Sordariomycetes</taxon>
        <taxon>Sordariomycetidae</taxon>
        <taxon>Sordariales</taxon>
        <taxon>Naviculisporaceae</taxon>
        <taxon>Rhypophila</taxon>
    </lineage>
</organism>
<name>A0AAN7B3Y1_9PEZI</name>
<reference evidence="3" key="1">
    <citation type="journal article" date="2023" name="Mol. Phylogenet. Evol.">
        <title>Genome-scale phylogeny and comparative genomics of the fungal order Sordariales.</title>
        <authorList>
            <person name="Hensen N."/>
            <person name="Bonometti L."/>
            <person name="Westerberg I."/>
            <person name="Brannstrom I.O."/>
            <person name="Guillou S."/>
            <person name="Cros-Aarteil S."/>
            <person name="Calhoun S."/>
            <person name="Haridas S."/>
            <person name="Kuo A."/>
            <person name="Mondo S."/>
            <person name="Pangilinan J."/>
            <person name="Riley R."/>
            <person name="LaButti K."/>
            <person name="Andreopoulos B."/>
            <person name="Lipzen A."/>
            <person name="Chen C."/>
            <person name="Yan M."/>
            <person name="Daum C."/>
            <person name="Ng V."/>
            <person name="Clum A."/>
            <person name="Steindorff A."/>
            <person name="Ohm R.A."/>
            <person name="Martin F."/>
            <person name="Silar P."/>
            <person name="Natvig D.O."/>
            <person name="Lalanne C."/>
            <person name="Gautier V."/>
            <person name="Ament-Velasquez S.L."/>
            <person name="Kruys A."/>
            <person name="Hutchinson M.I."/>
            <person name="Powell A.J."/>
            <person name="Barry K."/>
            <person name="Miller A.N."/>
            <person name="Grigoriev I.V."/>
            <person name="Debuchy R."/>
            <person name="Gladieux P."/>
            <person name="Hiltunen Thoren M."/>
            <person name="Johannesson H."/>
        </authorList>
    </citation>
    <scope>NUCLEOTIDE SEQUENCE</scope>
    <source>
        <strain evidence="3">PSN293</strain>
    </source>
</reference>
<sequence>MTTLSELQGTQSVLQATQSDLEDSHSELIARQSDLEASRQYAEKITQQARHYEEQLRAALSTLQATQSDLRASQSNFEASQSELRATELNLQGTRNRLVTTQSELAKAHRCNDGITYRPLDLQMAQGMALAIEHAAKQGPLSHTSSTAEMPPTDPVNFSIAGTPATLSITLTDTSIELNSPAKFAISPKSVKSVKSTLTAKSATKPVPVSPDLLDGLASPHKKQWAVPADKILVGTPHFASTASASAPASPASAEPRIKQQRREKTARGMPSFCLF</sequence>
<feature type="compositionally biased region" description="Low complexity" evidence="2">
    <location>
        <begin position="242"/>
        <end position="254"/>
    </location>
</feature>
<evidence type="ECO:0000313" key="3">
    <source>
        <dbReference type="EMBL" id="KAK4209394.1"/>
    </source>
</evidence>
<protein>
    <submittedName>
        <fullName evidence="3">Uncharacterized protein</fullName>
    </submittedName>
</protein>
<proteinExistence type="predicted"/>
<dbReference type="Proteomes" id="UP001301769">
    <property type="component" value="Unassembled WGS sequence"/>
</dbReference>
<keyword evidence="1" id="KW-0175">Coiled coil</keyword>
<gene>
    <name evidence="3" type="ORF">QBC37DRAFT_450623</name>
</gene>
<evidence type="ECO:0000256" key="1">
    <source>
        <dbReference type="SAM" id="Coils"/>
    </source>
</evidence>
<feature type="compositionally biased region" description="Polar residues" evidence="2">
    <location>
        <begin position="1"/>
        <end position="19"/>
    </location>
</feature>
<evidence type="ECO:0000256" key="2">
    <source>
        <dbReference type="SAM" id="MobiDB-lite"/>
    </source>
</evidence>